<evidence type="ECO:0000256" key="1">
    <source>
        <dbReference type="SAM" id="Phobius"/>
    </source>
</evidence>
<proteinExistence type="predicted"/>
<feature type="transmembrane region" description="Helical" evidence="1">
    <location>
        <begin position="193"/>
        <end position="213"/>
    </location>
</feature>
<dbReference type="RefSeq" id="WP_123522642.1">
    <property type="nucleotide sequence ID" value="NZ_JBHLWF010000007.1"/>
</dbReference>
<protein>
    <submittedName>
        <fullName evidence="2">Uncharacterized protein</fullName>
    </submittedName>
</protein>
<keyword evidence="3" id="KW-1185">Reference proteome</keyword>
<feature type="transmembrane region" description="Helical" evidence="1">
    <location>
        <begin position="117"/>
        <end position="138"/>
    </location>
</feature>
<dbReference type="EMBL" id="SMAF01000003">
    <property type="protein sequence ID" value="TCT00367.1"/>
    <property type="molecule type" value="Genomic_DNA"/>
</dbReference>
<dbReference type="NCBIfam" id="NF041730">
    <property type="entry name" value="XrtH_assoc"/>
    <property type="match status" value="2"/>
</dbReference>
<evidence type="ECO:0000313" key="3">
    <source>
        <dbReference type="Proteomes" id="UP000294599"/>
    </source>
</evidence>
<reference evidence="2 3" key="1">
    <citation type="submission" date="2019-03" db="EMBL/GenBank/DDBJ databases">
        <title>Genomic Encyclopedia of Type Strains, Phase IV (KMG-IV): sequencing the most valuable type-strain genomes for metagenomic binning, comparative biology and taxonomic classification.</title>
        <authorList>
            <person name="Goeker M."/>
        </authorList>
    </citation>
    <scope>NUCLEOTIDE SEQUENCE [LARGE SCALE GENOMIC DNA]</scope>
    <source>
        <strain evidence="2 3">DSM 21944</strain>
    </source>
</reference>
<dbReference type="Proteomes" id="UP000294599">
    <property type="component" value="Unassembled WGS sequence"/>
</dbReference>
<feature type="transmembrane region" description="Helical" evidence="1">
    <location>
        <begin position="150"/>
        <end position="173"/>
    </location>
</feature>
<dbReference type="AlphaFoldDB" id="A0A4R3LQM6"/>
<keyword evidence="1" id="KW-0472">Membrane</keyword>
<comment type="caution">
    <text evidence="2">The sequence shown here is derived from an EMBL/GenBank/DDBJ whole genome shotgun (WGS) entry which is preliminary data.</text>
</comment>
<accession>A0A4R3LQM6</accession>
<sequence length="251" mass="27039">MTNTGTRPLRRLVLAAALWLPAMFFVWVYWSSVFALPATSMARTVLERGFGDIFHSTYLGMPRGVVAAGAHLPVQPGTPMEGATARDDHIVVVRFAEGAMPAPMLAEKRRSGEEPLAMVNSMIFGYGLALIWGLVLATPLPARRRWLQMAIGWLAIALVQAFGVVTGALANALQFLGADSLRANGLNPDLVAGLYQFGYLILPAVVPVVLWMLMNRRFIESMVASAEPLAARPVNVHPDGGPVPAADVEKP</sequence>
<dbReference type="OrthoDB" id="6197083at2"/>
<dbReference type="InterPro" id="IPR049823">
    <property type="entry name" value="XrtH_assoc"/>
</dbReference>
<organism evidence="2 3">
    <name type="scientific">Pseudofulvimonas gallinarii</name>
    <dbReference type="NCBI Taxonomy" id="634155"/>
    <lineage>
        <taxon>Bacteria</taxon>
        <taxon>Pseudomonadati</taxon>
        <taxon>Pseudomonadota</taxon>
        <taxon>Gammaproteobacteria</taxon>
        <taxon>Lysobacterales</taxon>
        <taxon>Rhodanobacteraceae</taxon>
        <taxon>Pseudofulvimonas</taxon>
    </lineage>
</organism>
<evidence type="ECO:0000313" key="2">
    <source>
        <dbReference type="EMBL" id="TCT00367.1"/>
    </source>
</evidence>
<gene>
    <name evidence="2" type="ORF">EDC25_103135</name>
</gene>
<keyword evidence="1" id="KW-1133">Transmembrane helix</keyword>
<feature type="transmembrane region" description="Helical" evidence="1">
    <location>
        <begin position="12"/>
        <end position="30"/>
    </location>
</feature>
<name>A0A4R3LQM6_9GAMM</name>
<keyword evidence="1" id="KW-0812">Transmembrane</keyword>